<dbReference type="Proteomes" id="UP001164803">
    <property type="component" value="Chromosome"/>
</dbReference>
<accession>A0ABY6Z6I2</accession>
<keyword evidence="1" id="KW-0472">Membrane</keyword>
<sequence length="77" mass="8948">MRRIITAWIVAVVLIVFLYVGATDIWMNHVHPTVLSMPPIYAWFVLVPLLNPLILGILYFYDRKHNPQPMEVSDNVD</sequence>
<proteinExistence type="predicted"/>
<feature type="transmembrane region" description="Helical" evidence="1">
    <location>
        <begin position="7"/>
        <end position="28"/>
    </location>
</feature>
<organism evidence="2 3">
    <name type="scientific">Alicyclobacillus dauci</name>
    <dbReference type="NCBI Taxonomy" id="1475485"/>
    <lineage>
        <taxon>Bacteria</taxon>
        <taxon>Bacillati</taxon>
        <taxon>Bacillota</taxon>
        <taxon>Bacilli</taxon>
        <taxon>Bacillales</taxon>
        <taxon>Alicyclobacillaceae</taxon>
        <taxon>Alicyclobacillus</taxon>
    </lineage>
</organism>
<reference evidence="2" key="1">
    <citation type="submission" date="2022-08" db="EMBL/GenBank/DDBJ databases">
        <title>Alicyclobacillus dauci DSM2870, complete genome.</title>
        <authorList>
            <person name="Wang Q."/>
            <person name="Cai R."/>
            <person name="Wang Z."/>
        </authorList>
    </citation>
    <scope>NUCLEOTIDE SEQUENCE</scope>
    <source>
        <strain evidence="2">DSM 28700</strain>
    </source>
</reference>
<feature type="transmembrane region" description="Helical" evidence="1">
    <location>
        <begin position="40"/>
        <end position="61"/>
    </location>
</feature>
<evidence type="ECO:0000313" key="2">
    <source>
        <dbReference type="EMBL" id="WAH37640.1"/>
    </source>
</evidence>
<gene>
    <name evidence="2" type="ORF">NZD86_03680</name>
</gene>
<keyword evidence="3" id="KW-1185">Reference proteome</keyword>
<dbReference type="EMBL" id="CP104064">
    <property type="protein sequence ID" value="WAH37640.1"/>
    <property type="molecule type" value="Genomic_DNA"/>
</dbReference>
<dbReference type="RefSeq" id="WP_268045150.1">
    <property type="nucleotide sequence ID" value="NZ_CP104064.1"/>
</dbReference>
<evidence type="ECO:0000313" key="3">
    <source>
        <dbReference type="Proteomes" id="UP001164803"/>
    </source>
</evidence>
<keyword evidence="1" id="KW-0812">Transmembrane</keyword>
<keyword evidence="1" id="KW-1133">Transmembrane helix</keyword>
<protein>
    <submittedName>
        <fullName evidence="2">Uncharacterized protein</fullName>
    </submittedName>
</protein>
<evidence type="ECO:0000256" key="1">
    <source>
        <dbReference type="SAM" id="Phobius"/>
    </source>
</evidence>
<name>A0ABY6Z6I2_9BACL</name>